<dbReference type="AlphaFoldDB" id="D8LBM0"/>
<dbReference type="SMART" id="SM01425">
    <property type="entry name" value="EsV_1_7"/>
    <property type="match status" value="6"/>
</dbReference>
<proteinExistence type="predicted"/>
<keyword evidence="3" id="KW-1185">Reference proteome</keyword>
<accession>D8LBM0</accession>
<evidence type="ECO:0000313" key="3">
    <source>
        <dbReference type="Proteomes" id="UP000002630"/>
    </source>
</evidence>
<name>D8LBM0_ECTSI</name>
<evidence type="ECO:0000313" key="2">
    <source>
        <dbReference type="EMBL" id="CBN76729.1"/>
    </source>
</evidence>
<dbReference type="InParanoid" id="D8LBM0"/>
<feature type="compositionally biased region" description="Low complexity" evidence="1">
    <location>
        <begin position="358"/>
        <end position="367"/>
    </location>
</feature>
<dbReference type="OrthoDB" id="10359831at2759"/>
<dbReference type="EMBL" id="FN649726">
    <property type="protein sequence ID" value="CBN76729.1"/>
    <property type="molecule type" value="Genomic_DNA"/>
</dbReference>
<feature type="region of interest" description="Disordered" evidence="1">
    <location>
        <begin position="346"/>
        <end position="367"/>
    </location>
</feature>
<dbReference type="InterPro" id="IPR043822">
    <property type="entry name" value="EsV_1_7_cys"/>
</dbReference>
<protein>
    <submittedName>
        <fullName evidence="2">EsV-1-7</fullName>
    </submittedName>
</protein>
<feature type="region of interest" description="Disordered" evidence="1">
    <location>
        <begin position="1"/>
        <end position="41"/>
    </location>
</feature>
<organism evidence="2 3">
    <name type="scientific">Ectocarpus siliculosus</name>
    <name type="common">Brown alga</name>
    <name type="synonym">Conferva siliculosa</name>
    <dbReference type="NCBI Taxonomy" id="2880"/>
    <lineage>
        <taxon>Eukaryota</taxon>
        <taxon>Sar</taxon>
        <taxon>Stramenopiles</taxon>
        <taxon>Ochrophyta</taxon>
        <taxon>PX clade</taxon>
        <taxon>Phaeophyceae</taxon>
        <taxon>Ectocarpales</taxon>
        <taxon>Ectocarpaceae</taxon>
        <taxon>Ectocarpus</taxon>
    </lineage>
</organism>
<evidence type="ECO:0000256" key="1">
    <source>
        <dbReference type="SAM" id="MobiDB-lite"/>
    </source>
</evidence>
<dbReference type="EMBL" id="FN647682">
    <property type="protein sequence ID" value="CBN76729.1"/>
    <property type="molecule type" value="Genomic_DNA"/>
</dbReference>
<sequence length="434" mass="45354">MTSTAAAGAAGRVDEEAVGARAIKTSPPRRGEKSKTMNGKNSTGALLTCESPLCNKTPSFAHRGQTRRRFCKRHAWPGMQNVYYKYCDADSGRCPERASYESAGKLRCLQHCEPEMRPRNNICQVEGGGCDRQSSFGAKGGKPVLCTLHKGAGMVQVRTKTCRHPGCEKTPSYGFPCKSREYCKPHALEGMVYNAGRRCRFRGCVAPGAFNYPGVTRGGSFCDDHKEEGMVDNTPTQCEAEGCSYSASFGDMGQRTRRFCARHKLAGMLSYQELWATQTDASSPPRTTATSAAATATAAGMVHLSAAALATASATYTAAEREEGIDPLADGLGPIGAENGAAESVPMTVGERSRGNQGAATTDDSATTSADAVGAGVGGAGCSADSAVANFGAVSDAPTEEMSAEVATARSSSAAQPGKRPREDTAPDGHGSIL</sequence>
<feature type="region of interest" description="Disordered" evidence="1">
    <location>
        <begin position="397"/>
        <end position="434"/>
    </location>
</feature>
<dbReference type="Proteomes" id="UP000002630">
    <property type="component" value="Linkage Group LG01"/>
</dbReference>
<reference evidence="2 3" key="1">
    <citation type="journal article" date="2010" name="Nature">
        <title>The Ectocarpus genome and the independent evolution of multicellularity in brown algae.</title>
        <authorList>
            <person name="Cock J.M."/>
            <person name="Sterck L."/>
            <person name="Rouze P."/>
            <person name="Scornet D."/>
            <person name="Allen A.E."/>
            <person name="Amoutzias G."/>
            <person name="Anthouard V."/>
            <person name="Artiguenave F."/>
            <person name="Aury J.M."/>
            <person name="Badger J.H."/>
            <person name="Beszteri B."/>
            <person name="Billiau K."/>
            <person name="Bonnet E."/>
            <person name="Bothwell J.H."/>
            <person name="Bowler C."/>
            <person name="Boyen C."/>
            <person name="Brownlee C."/>
            <person name="Carrano C.J."/>
            <person name="Charrier B."/>
            <person name="Cho G.Y."/>
            <person name="Coelho S.M."/>
            <person name="Collen J."/>
            <person name="Corre E."/>
            <person name="Da Silva C."/>
            <person name="Delage L."/>
            <person name="Delaroque N."/>
            <person name="Dittami S.M."/>
            <person name="Doulbeau S."/>
            <person name="Elias M."/>
            <person name="Farnham G."/>
            <person name="Gachon C.M."/>
            <person name="Gschloessl B."/>
            <person name="Heesch S."/>
            <person name="Jabbari K."/>
            <person name="Jubin C."/>
            <person name="Kawai H."/>
            <person name="Kimura K."/>
            <person name="Kloareg B."/>
            <person name="Kupper F.C."/>
            <person name="Lang D."/>
            <person name="Le Bail A."/>
            <person name="Leblanc C."/>
            <person name="Lerouge P."/>
            <person name="Lohr M."/>
            <person name="Lopez P.J."/>
            <person name="Martens C."/>
            <person name="Maumus F."/>
            <person name="Michel G."/>
            <person name="Miranda-Saavedra D."/>
            <person name="Morales J."/>
            <person name="Moreau H."/>
            <person name="Motomura T."/>
            <person name="Nagasato C."/>
            <person name="Napoli C.A."/>
            <person name="Nelson D.R."/>
            <person name="Nyvall-Collen P."/>
            <person name="Peters A.F."/>
            <person name="Pommier C."/>
            <person name="Potin P."/>
            <person name="Poulain J."/>
            <person name="Quesneville H."/>
            <person name="Read B."/>
            <person name="Rensing S.A."/>
            <person name="Ritter A."/>
            <person name="Rousvoal S."/>
            <person name="Samanta M."/>
            <person name="Samson G."/>
            <person name="Schroeder D.C."/>
            <person name="Segurens B."/>
            <person name="Strittmatter M."/>
            <person name="Tonon T."/>
            <person name="Tregear J.W."/>
            <person name="Valentin K."/>
            <person name="von Dassow P."/>
            <person name="Yamagishi T."/>
            <person name="Van de Peer Y."/>
            <person name="Wincker P."/>
        </authorList>
    </citation>
    <scope>NUCLEOTIDE SEQUENCE [LARGE SCALE GENOMIC DNA]</scope>
    <source>
        <strain evidence="3">Ec32 / CCAP1310/4</strain>
    </source>
</reference>
<dbReference type="Pfam" id="PF19114">
    <property type="entry name" value="EsV_1_7_cys"/>
    <property type="match status" value="6"/>
</dbReference>
<gene>
    <name evidence="2" type="ORF">Esi_0000_0538</name>
</gene>